<organism evidence="1 2">
    <name type="scientific">Scytalidium lignicola</name>
    <name type="common">Hyphomycete</name>
    <dbReference type="NCBI Taxonomy" id="5539"/>
    <lineage>
        <taxon>Eukaryota</taxon>
        <taxon>Fungi</taxon>
        <taxon>Dikarya</taxon>
        <taxon>Ascomycota</taxon>
        <taxon>Pezizomycotina</taxon>
        <taxon>Leotiomycetes</taxon>
        <taxon>Leotiomycetes incertae sedis</taxon>
        <taxon>Scytalidium</taxon>
    </lineage>
</organism>
<reference evidence="1 2" key="1">
    <citation type="submission" date="2018-05" db="EMBL/GenBank/DDBJ databases">
        <title>Draft genome sequence of Scytalidium lignicola DSM 105466, a ubiquitous saprotrophic fungus.</title>
        <authorList>
            <person name="Buettner E."/>
            <person name="Gebauer A.M."/>
            <person name="Hofrichter M."/>
            <person name="Liers C."/>
            <person name="Kellner H."/>
        </authorList>
    </citation>
    <scope>NUCLEOTIDE SEQUENCE [LARGE SCALE GENOMIC DNA]</scope>
    <source>
        <strain evidence="1 2">DSM 105466</strain>
    </source>
</reference>
<dbReference type="AlphaFoldDB" id="A0A3E2H5D4"/>
<feature type="non-terminal residue" evidence="1">
    <location>
        <position position="156"/>
    </location>
</feature>
<keyword evidence="2" id="KW-1185">Reference proteome</keyword>
<proteinExistence type="predicted"/>
<sequence>MNNQITVSSIITKCTATVQTLATMPIVQAALLRQVQTNVQAAQTTQNVLALVIPGMAPANNFGGSLAYPAPAPTHAPRPGGPCRVAPVLIRPVSSFGADGGVFAVAGSAPALAPALTPAPTLAFALTPGLAAALAVATLITMIPQATRLDNVAGSF</sequence>
<gene>
    <name evidence="1" type="ORF">B7463_g7834</name>
</gene>
<feature type="non-terminal residue" evidence="1">
    <location>
        <position position="1"/>
    </location>
</feature>
<evidence type="ECO:0000313" key="1">
    <source>
        <dbReference type="EMBL" id="RFU28507.1"/>
    </source>
</evidence>
<comment type="caution">
    <text evidence="1">The sequence shown here is derived from an EMBL/GenBank/DDBJ whole genome shotgun (WGS) entry which is preliminary data.</text>
</comment>
<dbReference type="Proteomes" id="UP000258309">
    <property type="component" value="Unassembled WGS sequence"/>
</dbReference>
<evidence type="ECO:0000313" key="2">
    <source>
        <dbReference type="Proteomes" id="UP000258309"/>
    </source>
</evidence>
<protein>
    <submittedName>
        <fullName evidence="1">Uncharacterized protein</fullName>
    </submittedName>
</protein>
<dbReference type="EMBL" id="NCSJ02000161">
    <property type="protein sequence ID" value="RFU28507.1"/>
    <property type="molecule type" value="Genomic_DNA"/>
</dbReference>
<accession>A0A3E2H5D4</accession>
<name>A0A3E2H5D4_SCYLI</name>